<dbReference type="STRING" id="498211.CJA_1188"/>
<feature type="domain" description="CheR-type methyltransferase" evidence="7">
    <location>
        <begin position="1"/>
        <end position="268"/>
    </location>
</feature>
<dbReference type="PANTHER" id="PTHR24422">
    <property type="entry name" value="CHEMOTAXIS PROTEIN METHYLTRANSFERASE"/>
    <property type="match status" value="1"/>
</dbReference>
<dbReference type="PRINTS" id="PR00996">
    <property type="entry name" value="CHERMTFRASE"/>
</dbReference>
<dbReference type="eggNOG" id="COG1352">
    <property type="taxonomic scope" value="Bacteria"/>
</dbReference>
<evidence type="ECO:0000313" key="8">
    <source>
        <dbReference type="EMBL" id="ACE82926.1"/>
    </source>
</evidence>
<gene>
    <name evidence="8" type="ordered locus">CJA_1188</name>
</gene>
<evidence type="ECO:0000256" key="5">
    <source>
        <dbReference type="PIRNR" id="PIRNR000410"/>
    </source>
</evidence>
<evidence type="ECO:0000259" key="7">
    <source>
        <dbReference type="PROSITE" id="PS50123"/>
    </source>
</evidence>
<evidence type="ECO:0000313" key="9">
    <source>
        <dbReference type="Proteomes" id="UP000001036"/>
    </source>
</evidence>
<dbReference type="PROSITE" id="PS50123">
    <property type="entry name" value="CHER"/>
    <property type="match status" value="1"/>
</dbReference>
<feature type="binding site" evidence="6">
    <location>
        <position position="77"/>
    </location>
    <ligand>
        <name>S-adenosyl-L-methionine</name>
        <dbReference type="ChEBI" id="CHEBI:59789"/>
    </ligand>
</feature>
<accession>B3PBX3</accession>
<comment type="catalytic activity">
    <reaction evidence="1 5">
        <text>L-glutamyl-[protein] + S-adenosyl-L-methionine = [protein]-L-glutamate 5-O-methyl ester + S-adenosyl-L-homocysteine</text>
        <dbReference type="Rhea" id="RHEA:24452"/>
        <dbReference type="Rhea" id="RHEA-COMP:10208"/>
        <dbReference type="Rhea" id="RHEA-COMP:10311"/>
        <dbReference type="ChEBI" id="CHEBI:29973"/>
        <dbReference type="ChEBI" id="CHEBI:57856"/>
        <dbReference type="ChEBI" id="CHEBI:59789"/>
        <dbReference type="ChEBI" id="CHEBI:82795"/>
        <dbReference type="EC" id="2.1.1.80"/>
    </reaction>
</comment>
<dbReference type="SUPFAM" id="SSF47757">
    <property type="entry name" value="Chemotaxis receptor methyltransferase CheR, N-terminal domain"/>
    <property type="match status" value="1"/>
</dbReference>
<dbReference type="GO" id="GO:0032259">
    <property type="term" value="P:methylation"/>
    <property type="evidence" value="ECO:0007669"/>
    <property type="project" value="UniProtKB-KW"/>
</dbReference>
<comment type="function">
    <text evidence="5">Methylation of the membrane-bound methyl-accepting chemotaxis proteins (MCP) to form gamma-glutamyl methyl ester residues in MCP.</text>
</comment>
<keyword evidence="9" id="KW-1185">Reference proteome</keyword>
<feature type="binding site" evidence="6">
    <location>
        <position position="81"/>
    </location>
    <ligand>
        <name>S-adenosyl-L-methionine</name>
        <dbReference type="ChEBI" id="CHEBI:59789"/>
    </ligand>
</feature>
<feature type="binding site" evidence="6">
    <location>
        <begin position="212"/>
        <end position="213"/>
    </location>
    <ligand>
        <name>S-adenosyl-L-methionine</name>
        <dbReference type="ChEBI" id="CHEBI:59789"/>
    </ligand>
</feature>
<dbReference type="SUPFAM" id="SSF53335">
    <property type="entry name" value="S-adenosyl-L-methionine-dependent methyltransferases"/>
    <property type="match status" value="1"/>
</dbReference>
<sequence length="287" mass="32579">MNKAISPASFQQIRDYVYQVAGIVIGAEKTAMVTSRLWRRLEATGCADYEAYLAFLRTNAGERERSLMLDLLTTNETYFFREQAHFKHLAEQILPAIHHRPVRIWCAAASTGEEAYSLAMVLAEQCGWDGWDLLATDISSKALTQAEHGLYRMERLENMSPHYLKTYCLRGVNEFNGQMAINAKLRARVRFARHNLLQPLIGHNLFDVIFLRNVLIYFDQPTKARVINHALARLRPGGWLILGHCESLMGMQMSLVQEAPSIYRKQPHSGDSAAVINTRRLPACESA</sequence>
<dbReference type="RefSeq" id="WP_012486835.1">
    <property type="nucleotide sequence ID" value="NC_010995.1"/>
</dbReference>
<dbReference type="SMART" id="SM00138">
    <property type="entry name" value="MeTrc"/>
    <property type="match status" value="1"/>
</dbReference>
<dbReference type="Gene3D" id="3.40.50.150">
    <property type="entry name" value="Vaccinia Virus protein VP39"/>
    <property type="match status" value="1"/>
</dbReference>
<feature type="binding site" evidence="6">
    <location>
        <begin position="195"/>
        <end position="196"/>
    </location>
    <ligand>
        <name>S-adenosyl-L-methionine</name>
        <dbReference type="ChEBI" id="CHEBI:59789"/>
    </ligand>
</feature>
<dbReference type="Pfam" id="PF03705">
    <property type="entry name" value="CheR_N"/>
    <property type="match status" value="1"/>
</dbReference>
<evidence type="ECO:0000256" key="1">
    <source>
        <dbReference type="ARBA" id="ARBA00001541"/>
    </source>
</evidence>
<keyword evidence="4 5" id="KW-0949">S-adenosyl-L-methionine</keyword>
<evidence type="ECO:0000256" key="3">
    <source>
        <dbReference type="ARBA" id="ARBA00022679"/>
    </source>
</evidence>
<organism evidence="8 9">
    <name type="scientific">Cellvibrio japonicus (strain Ueda107)</name>
    <name type="common">Pseudomonas fluorescens subsp. cellulosa</name>
    <dbReference type="NCBI Taxonomy" id="498211"/>
    <lineage>
        <taxon>Bacteria</taxon>
        <taxon>Pseudomonadati</taxon>
        <taxon>Pseudomonadota</taxon>
        <taxon>Gammaproteobacteria</taxon>
        <taxon>Cellvibrionales</taxon>
        <taxon>Cellvibrionaceae</taxon>
        <taxon>Cellvibrio</taxon>
    </lineage>
</organism>
<dbReference type="InterPro" id="IPR022641">
    <property type="entry name" value="CheR_N"/>
</dbReference>
<dbReference type="HOGENOM" id="CLU_025854_0_0_6"/>
<dbReference type="PIRSF" id="PIRSF000410">
    <property type="entry name" value="CheR"/>
    <property type="match status" value="1"/>
</dbReference>
<dbReference type="Gene3D" id="1.10.155.10">
    <property type="entry name" value="Chemotaxis receptor methyltransferase CheR, N-terminal domain"/>
    <property type="match status" value="1"/>
</dbReference>
<dbReference type="InterPro" id="IPR036804">
    <property type="entry name" value="CheR_N_sf"/>
</dbReference>
<proteinExistence type="predicted"/>
<keyword evidence="3 5" id="KW-0808">Transferase</keyword>
<dbReference type="InterPro" id="IPR022642">
    <property type="entry name" value="CheR_C"/>
</dbReference>
<dbReference type="Proteomes" id="UP000001036">
    <property type="component" value="Chromosome"/>
</dbReference>
<dbReference type="CDD" id="cd02440">
    <property type="entry name" value="AdoMet_MTases"/>
    <property type="match status" value="1"/>
</dbReference>
<dbReference type="OrthoDB" id="9816309at2"/>
<dbReference type="EC" id="2.1.1.80" evidence="5"/>
<dbReference type="PANTHER" id="PTHR24422:SF26">
    <property type="entry name" value="CHEMOTAXIS PROTEIN METHYLTRANSFERASE"/>
    <property type="match status" value="1"/>
</dbReference>
<feature type="binding site" evidence="6">
    <location>
        <position position="137"/>
    </location>
    <ligand>
        <name>S-adenosyl-L-methionine</name>
        <dbReference type="ChEBI" id="CHEBI:59789"/>
    </ligand>
</feature>
<evidence type="ECO:0000256" key="4">
    <source>
        <dbReference type="ARBA" id="ARBA00022691"/>
    </source>
</evidence>
<protein>
    <recommendedName>
        <fullName evidence="5">Chemotaxis protein methyltransferase</fullName>
        <ecNumber evidence="5">2.1.1.80</ecNumber>
    </recommendedName>
</protein>
<dbReference type="EMBL" id="CP000934">
    <property type="protein sequence ID" value="ACE82926.1"/>
    <property type="molecule type" value="Genomic_DNA"/>
</dbReference>
<dbReference type="InterPro" id="IPR029063">
    <property type="entry name" value="SAM-dependent_MTases_sf"/>
</dbReference>
<reference evidence="8 9" key="1">
    <citation type="journal article" date="2008" name="J. Bacteriol.">
        <title>Insights into plant cell wall degradation from the genome sequence of the soil bacterium Cellvibrio japonicus.</title>
        <authorList>
            <person name="Deboy R.T."/>
            <person name="Mongodin E.F."/>
            <person name="Fouts D.E."/>
            <person name="Tailford L.E."/>
            <person name="Khouri H."/>
            <person name="Emerson J.B."/>
            <person name="Mohamoud Y."/>
            <person name="Watkins K."/>
            <person name="Henrissat B."/>
            <person name="Gilbert H.J."/>
            <person name="Nelson K.E."/>
        </authorList>
    </citation>
    <scope>NUCLEOTIDE SEQUENCE [LARGE SCALE GENOMIC DNA]</scope>
    <source>
        <strain evidence="8 9">Ueda107</strain>
    </source>
</reference>
<dbReference type="InterPro" id="IPR000780">
    <property type="entry name" value="CheR_MeTrfase"/>
</dbReference>
<dbReference type="AlphaFoldDB" id="B3PBX3"/>
<evidence type="ECO:0000256" key="2">
    <source>
        <dbReference type="ARBA" id="ARBA00022603"/>
    </source>
</evidence>
<dbReference type="GO" id="GO:0008983">
    <property type="term" value="F:protein-glutamate O-methyltransferase activity"/>
    <property type="evidence" value="ECO:0007669"/>
    <property type="project" value="UniProtKB-EC"/>
</dbReference>
<keyword evidence="2 5" id="KW-0489">Methyltransferase</keyword>
<dbReference type="InterPro" id="IPR026024">
    <property type="entry name" value="Chemotaxis_MeTrfase_CheR"/>
</dbReference>
<dbReference type="Pfam" id="PF01739">
    <property type="entry name" value="CheR"/>
    <property type="match status" value="1"/>
</dbReference>
<feature type="binding site" evidence="6">
    <location>
        <position position="114"/>
    </location>
    <ligand>
        <name>S-adenosyl-L-methionine</name>
        <dbReference type="ChEBI" id="CHEBI:59789"/>
    </ligand>
</feature>
<evidence type="ECO:0000256" key="6">
    <source>
        <dbReference type="PIRSR" id="PIRSR000410-1"/>
    </source>
</evidence>
<dbReference type="InterPro" id="IPR050903">
    <property type="entry name" value="Bact_Chemotaxis_MeTrfase"/>
</dbReference>
<name>B3PBX3_CELJU</name>
<dbReference type="KEGG" id="cja:CJA_1188"/>
<feature type="binding site" evidence="6">
    <location>
        <position position="75"/>
    </location>
    <ligand>
        <name>S-adenosyl-L-methionine</name>
        <dbReference type="ChEBI" id="CHEBI:59789"/>
    </ligand>
</feature>